<dbReference type="Proteomes" id="UP000315423">
    <property type="component" value="Unassembled WGS sequence"/>
</dbReference>
<accession>A0AC61S9P2</accession>
<name>A0AC61S9P2_9EURY</name>
<gene>
    <name evidence="1" type="primary">hdrC</name>
    <name evidence="1" type="ORF">C5S46_05845</name>
</gene>
<dbReference type="EMBL" id="QYBA01000196">
    <property type="protein sequence ID" value="TKY91435.1"/>
    <property type="molecule type" value="Genomic_DNA"/>
</dbReference>
<reference evidence="1" key="1">
    <citation type="submission" date="2018-09" db="EMBL/GenBank/DDBJ databases">
        <title>A genomic encyclopedia of anaerobic methanotrophic archaea.</title>
        <authorList>
            <person name="Skennerton C.T."/>
            <person name="Chadwick G.L."/>
            <person name="Laso-Perez R."/>
            <person name="Leu A.O."/>
            <person name="Speth D.R."/>
            <person name="Yu H."/>
            <person name="Morgan-Lang C."/>
            <person name="Hatzenpichler R."/>
            <person name="Goudeau D."/>
            <person name="Malmstrom R."/>
            <person name="Woyke T."/>
            <person name="Hallam S."/>
            <person name="Tyson G.W."/>
            <person name="Wegener G."/>
            <person name="Boetius A."/>
            <person name="Orphan V.J."/>
        </authorList>
    </citation>
    <scope>NUCLEOTIDE SEQUENCE</scope>
    <source>
        <strain evidence="1">CONS3730D10UFb2</strain>
    </source>
</reference>
<keyword evidence="1" id="KW-0560">Oxidoreductase</keyword>
<evidence type="ECO:0000313" key="2">
    <source>
        <dbReference type="Proteomes" id="UP000315423"/>
    </source>
</evidence>
<comment type="caution">
    <text evidence="1">The sequence shown here is derived from an EMBL/GenBank/DDBJ whole genome shotgun (WGS) entry which is preliminary data.</text>
</comment>
<sequence>MNESGISSALKEAGLEVLTCMQCGTCTGSCPSGRYTSLNTRRIVRSARTGKNILQDENLWMCTTCYTCQERCPRDIKIADTILTIRTLAVHEGFMLPAHRKVSQLVLESGHAVPINDDVKEKRKKLQMEAIPETVHKYPDALKDVQTLLQSCEFDKLTADK</sequence>
<proteinExistence type="predicted"/>
<organism evidence="1 2">
    <name type="scientific">Candidatus Methanomarinus sp</name>
    <dbReference type="NCBI Taxonomy" id="3386244"/>
    <lineage>
        <taxon>Archaea</taxon>
        <taxon>Methanobacteriati</taxon>
        <taxon>Methanobacteriota</taxon>
        <taxon>Stenosarchaea group</taxon>
        <taxon>Methanomicrobia</taxon>
        <taxon>Methanosarcinales</taxon>
        <taxon>ANME-2 cluster</taxon>
        <taxon>Candidatus Methanocomedenaceae</taxon>
        <taxon>Candidatus Methanomarinus</taxon>
    </lineage>
</organism>
<protein>
    <submittedName>
        <fullName evidence="1">CoB--CoM heterodisulfide reductase subunit C</fullName>
        <ecNumber evidence="1">1.8.98.1</ecNumber>
    </submittedName>
</protein>
<dbReference type="EC" id="1.8.98.1" evidence="1"/>
<evidence type="ECO:0000313" key="1">
    <source>
        <dbReference type="EMBL" id="TKY91435.1"/>
    </source>
</evidence>